<dbReference type="InterPro" id="IPR052389">
    <property type="entry name" value="Sec_Metab_Biosynth-Assoc"/>
</dbReference>
<dbReference type="EMBL" id="JBFTWV010000129">
    <property type="protein sequence ID" value="KAL2785964.1"/>
    <property type="molecule type" value="Genomic_DNA"/>
</dbReference>
<feature type="domain" description="Acyl-CoA thioesterase-like C-terminal" evidence="2">
    <location>
        <begin position="159"/>
        <end position="301"/>
    </location>
</feature>
<evidence type="ECO:0000259" key="2">
    <source>
        <dbReference type="Pfam" id="PF20789"/>
    </source>
</evidence>
<evidence type="ECO:0000313" key="4">
    <source>
        <dbReference type="Proteomes" id="UP001610563"/>
    </source>
</evidence>
<protein>
    <submittedName>
        <fullName evidence="3">Thioesterase-like superfamily-domain-containing protein</fullName>
    </submittedName>
</protein>
<organism evidence="3 4">
    <name type="scientific">Aspergillus keveii</name>
    <dbReference type="NCBI Taxonomy" id="714993"/>
    <lineage>
        <taxon>Eukaryota</taxon>
        <taxon>Fungi</taxon>
        <taxon>Dikarya</taxon>
        <taxon>Ascomycota</taxon>
        <taxon>Pezizomycotina</taxon>
        <taxon>Eurotiomycetes</taxon>
        <taxon>Eurotiomycetidae</taxon>
        <taxon>Eurotiales</taxon>
        <taxon>Aspergillaceae</taxon>
        <taxon>Aspergillus</taxon>
        <taxon>Aspergillus subgen. Nidulantes</taxon>
    </lineage>
</organism>
<dbReference type="InterPro" id="IPR042171">
    <property type="entry name" value="Acyl-CoA_hotdog"/>
</dbReference>
<evidence type="ECO:0000259" key="1">
    <source>
        <dbReference type="Pfam" id="PF13622"/>
    </source>
</evidence>
<dbReference type="Proteomes" id="UP001610563">
    <property type="component" value="Unassembled WGS sequence"/>
</dbReference>
<evidence type="ECO:0000313" key="3">
    <source>
        <dbReference type="EMBL" id="KAL2785964.1"/>
    </source>
</evidence>
<sequence>MPPSTLFESAIQVQPQGSNTYSADLKWEWSVGTAPNGGYIAAIFYRAATTHFHTKHPKSHTGRARPISMQLSYIRRCKVGPAVLRVEDIKLGARISLVHVTLLQEGRPAVAGYLTMSDVMSEIGISIPKNWDVCGLSLGSPPLEDNNRSEWKKVIIPHPEFRRASSRVELYDRADRSTLSKGVGQWARLRPQGPSGKVEAWTMESVAFLCDILSTVLGPLERTVQESKRLPAAVAGEPVPVWFPTLAFNIDFKRCAFTGSHEWLFSHLNIKSVQNGRMDVEVVIVDTAGELVAVATQVALVMSSERNLAKRSTNGKL</sequence>
<dbReference type="SUPFAM" id="SSF54637">
    <property type="entry name" value="Thioesterase/thiol ester dehydrase-isomerase"/>
    <property type="match status" value="2"/>
</dbReference>
<proteinExistence type="predicted"/>
<dbReference type="InterPro" id="IPR029069">
    <property type="entry name" value="HotDog_dom_sf"/>
</dbReference>
<dbReference type="InterPro" id="IPR049449">
    <property type="entry name" value="TesB_ACOT8-like_N"/>
</dbReference>
<dbReference type="PANTHER" id="PTHR38110:SF3">
    <property type="entry name" value="THIOESTERASE-LIKE SUPERFAMILY-DOMAIN-CONTAINING PROTEIN"/>
    <property type="match status" value="1"/>
</dbReference>
<reference evidence="3 4" key="1">
    <citation type="submission" date="2024-07" db="EMBL/GenBank/DDBJ databases">
        <title>Section-level genome sequencing and comparative genomics of Aspergillus sections Usti and Cavernicolus.</title>
        <authorList>
            <consortium name="Lawrence Berkeley National Laboratory"/>
            <person name="Nybo J.L."/>
            <person name="Vesth T.C."/>
            <person name="Theobald S."/>
            <person name="Frisvad J.C."/>
            <person name="Larsen T.O."/>
            <person name="Kjaerboelling I."/>
            <person name="Rothschild-Mancinelli K."/>
            <person name="Lyhne E.K."/>
            <person name="Kogle M.E."/>
            <person name="Barry K."/>
            <person name="Clum A."/>
            <person name="Na H."/>
            <person name="Ledsgaard L."/>
            <person name="Lin J."/>
            <person name="Lipzen A."/>
            <person name="Kuo A."/>
            <person name="Riley R."/>
            <person name="Mondo S."/>
            <person name="Labutti K."/>
            <person name="Haridas S."/>
            <person name="Pangalinan J."/>
            <person name="Salamov A.A."/>
            <person name="Simmons B.A."/>
            <person name="Magnuson J.K."/>
            <person name="Chen J."/>
            <person name="Drula E."/>
            <person name="Henrissat B."/>
            <person name="Wiebenga A."/>
            <person name="Lubbers R.J."/>
            <person name="Gomes A.C."/>
            <person name="Makela M.R."/>
            <person name="Stajich J."/>
            <person name="Grigoriev I.V."/>
            <person name="Mortensen U.H."/>
            <person name="De Vries R.P."/>
            <person name="Baker S.E."/>
            <person name="Andersen M.R."/>
        </authorList>
    </citation>
    <scope>NUCLEOTIDE SEQUENCE [LARGE SCALE GENOMIC DNA]</scope>
    <source>
        <strain evidence="3 4">CBS 209.92</strain>
    </source>
</reference>
<dbReference type="Gene3D" id="2.40.160.210">
    <property type="entry name" value="Acyl-CoA thioesterase, double hotdog domain"/>
    <property type="match status" value="1"/>
</dbReference>
<comment type="caution">
    <text evidence="3">The sequence shown here is derived from an EMBL/GenBank/DDBJ whole genome shotgun (WGS) entry which is preliminary data.</text>
</comment>
<dbReference type="CDD" id="cd03440">
    <property type="entry name" value="hot_dog"/>
    <property type="match status" value="1"/>
</dbReference>
<name>A0ABR4FRT4_9EURO</name>
<dbReference type="PANTHER" id="PTHR38110">
    <property type="entry name" value="CHROMOSOME 23, WHOLE GENOME SHOTGUN SEQUENCE"/>
    <property type="match status" value="1"/>
</dbReference>
<dbReference type="Pfam" id="PF20789">
    <property type="entry name" value="4HBT_3C"/>
    <property type="match status" value="1"/>
</dbReference>
<gene>
    <name evidence="3" type="ORF">BJX66DRAFT_342582</name>
</gene>
<dbReference type="Pfam" id="PF13622">
    <property type="entry name" value="4HBT_3"/>
    <property type="match status" value="1"/>
</dbReference>
<feature type="domain" description="Acyl-CoA thioesterase-like N-terminal HotDog" evidence="1">
    <location>
        <begin position="28"/>
        <end position="116"/>
    </location>
</feature>
<dbReference type="InterPro" id="IPR049450">
    <property type="entry name" value="ACOT8-like_C"/>
</dbReference>
<keyword evidence="4" id="KW-1185">Reference proteome</keyword>
<accession>A0ABR4FRT4</accession>